<sequence>MSKNETFSDELVNDFLDLYKSKDKITSDLLESQPCKILNFVFNNPSFTTIKKNLLETICKNPKILFDHEEYSILDKDELNLVIEHDNLDMKENDIFNYIIKWSTNKDEKVLHNLIKHIRFYQFSLSEFTNVVWKYQNLLSNELI</sequence>
<reference evidence="2" key="1">
    <citation type="submission" date="2021-06" db="EMBL/GenBank/DDBJ databases">
        <authorList>
            <person name="Kallberg Y."/>
            <person name="Tangrot J."/>
            <person name="Rosling A."/>
        </authorList>
    </citation>
    <scope>NUCLEOTIDE SEQUENCE</scope>
    <source>
        <strain evidence="2">FL966</strain>
    </source>
</reference>
<name>A0A9N9JXW8_9GLOM</name>
<gene>
    <name evidence="2" type="ORF">CPELLU_LOCUS17721</name>
</gene>
<evidence type="ECO:0000313" key="2">
    <source>
        <dbReference type="EMBL" id="CAG8801163.1"/>
    </source>
</evidence>
<dbReference type="Gene3D" id="1.25.40.420">
    <property type="match status" value="1"/>
</dbReference>
<accession>A0A9N9JXW8</accession>
<dbReference type="AlphaFoldDB" id="A0A9N9JXW8"/>
<keyword evidence="3" id="KW-1185">Reference proteome</keyword>
<dbReference type="EMBL" id="CAJVQA010031334">
    <property type="protein sequence ID" value="CAG8801163.1"/>
    <property type="molecule type" value="Genomic_DNA"/>
</dbReference>
<dbReference type="InterPro" id="IPR011705">
    <property type="entry name" value="BACK"/>
</dbReference>
<evidence type="ECO:0000313" key="3">
    <source>
        <dbReference type="Proteomes" id="UP000789759"/>
    </source>
</evidence>
<dbReference type="Pfam" id="PF07707">
    <property type="entry name" value="BACK"/>
    <property type="match status" value="1"/>
</dbReference>
<dbReference type="Proteomes" id="UP000789759">
    <property type="component" value="Unassembled WGS sequence"/>
</dbReference>
<comment type="caution">
    <text evidence="2">The sequence shown here is derived from an EMBL/GenBank/DDBJ whole genome shotgun (WGS) entry which is preliminary data.</text>
</comment>
<evidence type="ECO:0000259" key="1">
    <source>
        <dbReference type="Pfam" id="PF07707"/>
    </source>
</evidence>
<proteinExistence type="predicted"/>
<feature type="domain" description="BACK" evidence="1">
    <location>
        <begin position="46"/>
        <end position="132"/>
    </location>
</feature>
<protein>
    <submittedName>
        <fullName evidence="2">4960_t:CDS:1</fullName>
    </submittedName>
</protein>
<organism evidence="2 3">
    <name type="scientific">Cetraspora pellucida</name>
    <dbReference type="NCBI Taxonomy" id="1433469"/>
    <lineage>
        <taxon>Eukaryota</taxon>
        <taxon>Fungi</taxon>
        <taxon>Fungi incertae sedis</taxon>
        <taxon>Mucoromycota</taxon>
        <taxon>Glomeromycotina</taxon>
        <taxon>Glomeromycetes</taxon>
        <taxon>Diversisporales</taxon>
        <taxon>Gigasporaceae</taxon>
        <taxon>Cetraspora</taxon>
    </lineage>
</organism>
<dbReference type="OrthoDB" id="298084at2759"/>